<dbReference type="EMBL" id="CANHGI010000004">
    <property type="protein sequence ID" value="CAI5447627.1"/>
    <property type="molecule type" value="Genomic_DNA"/>
</dbReference>
<comment type="caution">
    <text evidence="2">The sequence shown here is derived from an EMBL/GenBank/DDBJ whole genome shotgun (WGS) entry which is preliminary data.</text>
</comment>
<dbReference type="AlphaFoldDB" id="A0A9P1IQP9"/>
<organism evidence="2 3">
    <name type="scientific">Caenorhabditis angaria</name>
    <dbReference type="NCBI Taxonomy" id="860376"/>
    <lineage>
        <taxon>Eukaryota</taxon>
        <taxon>Metazoa</taxon>
        <taxon>Ecdysozoa</taxon>
        <taxon>Nematoda</taxon>
        <taxon>Chromadorea</taxon>
        <taxon>Rhabditida</taxon>
        <taxon>Rhabditina</taxon>
        <taxon>Rhabditomorpha</taxon>
        <taxon>Rhabditoidea</taxon>
        <taxon>Rhabditidae</taxon>
        <taxon>Peloderinae</taxon>
        <taxon>Caenorhabditis</taxon>
    </lineage>
</organism>
<sequence>MPNQNEEILQLEYVRMKKKMNGIIRQINALKEDQKRLEERLSRTEDMLESIKKIQQLNKSIRFKEKYDEKSEDLDVLYEQRSKLIENIIETLPTKYFIQLKIRLKADGAPSLVIDSLICGAENEPVPFQQQPTNGAIGRGGQKNGGRTFEISDEVLALLNNGTRPAYVDSQNGQMSIYMGSMVRSVGTLNKSIKNGEENRKKVEREESLQARIPRSFGGVCGGLPGLSKNVEVLADYWQLHEDSRGI</sequence>
<evidence type="ECO:0000313" key="3">
    <source>
        <dbReference type="Proteomes" id="UP001152747"/>
    </source>
</evidence>
<dbReference type="Proteomes" id="UP001152747">
    <property type="component" value="Unassembled WGS sequence"/>
</dbReference>
<feature type="coiled-coil region" evidence="1">
    <location>
        <begin position="13"/>
        <end position="54"/>
    </location>
</feature>
<evidence type="ECO:0000256" key="1">
    <source>
        <dbReference type="SAM" id="Coils"/>
    </source>
</evidence>
<protein>
    <submittedName>
        <fullName evidence="2">Uncharacterized protein</fullName>
    </submittedName>
</protein>
<keyword evidence="1" id="KW-0175">Coiled coil</keyword>
<keyword evidence="3" id="KW-1185">Reference proteome</keyword>
<reference evidence="2" key="1">
    <citation type="submission" date="2022-11" db="EMBL/GenBank/DDBJ databases">
        <authorList>
            <person name="Kikuchi T."/>
        </authorList>
    </citation>
    <scope>NUCLEOTIDE SEQUENCE</scope>
    <source>
        <strain evidence="2">PS1010</strain>
    </source>
</reference>
<gene>
    <name evidence="2" type="ORF">CAMP_LOCUS10264</name>
</gene>
<evidence type="ECO:0000313" key="2">
    <source>
        <dbReference type="EMBL" id="CAI5447627.1"/>
    </source>
</evidence>
<proteinExistence type="predicted"/>
<name>A0A9P1IQP9_9PELO</name>
<accession>A0A9P1IQP9</accession>